<dbReference type="EMBL" id="JBHRSL010000010">
    <property type="protein sequence ID" value="MFC3052670.1"/>
    <property type="molecule type" value="Genomic_DNA"/>
</dbReference>
<gene>
    <name evidence="1" type="ORF">ACFOKA_12215</name>
</gene>
<dbReference type="Proteomes" id="UP001595444">
    <property type="component" value="Unassembled WGS sequence"/>
</dbReference>
<keyword evidence="2" id="KW-1185">Reference proteome</keyword>
<protein>
    <submittedName>
        <fullName evidence="1">DUF2336 domain-containing protein</fullName>
    </submittedName>
</protein>
<accession>A0ABV7D6Y1</accession>
<proteinExistence type="predicted"/>
<reference evidence="2" key="1">
    <citation type="journal article" date="2019" name="Int. J. Syst. Evol. Microbiol.">
        <title>The Global Catalogue of Microorganisms (GCM) 10K type strain sequencing project: providing services to taxonomists for standard genome sequencing and annotation.</title>
        <authorList>
            <consortium name="The Broad Institute Genomics Platform"/>
            <consortium name="The Broad Institute Genome Sequencing Center for Infectious Disease"/>
            <person name="Wu L."/>
            <person name="Ma J."/>
        </authorList>
    </citation>
    <scope>NUCLEOTIDE SEQUENCE [LARGE SCALE GENOMIC DNA]</scope>
    <source>
        <strain evidence="2">KCTC 62164</strain>
    </source>
</reference>
<name>A0ABV7D6Y1_9PROT</name>
<organism evidence="1 2">
    <name type="scientific">Kordiimonas pumila</name>
    <dbReference type="NCBI Taxonomy" id="2161677"/>
    <lineage>
        <taxon>Bacteria</taxon>
        <taxon>Pseudomonadati</taxon>
        <taxon>Pseudomonadota</taxon>
        <taxon>Alphaproteobacteria</taxon>
        <taxon>Kordiimonadales</taxon>
        <taxon>Kordiimonadaceae</taxon>
        <taxon>Kordiimonas</taxon>
    </lineage>
</organism>
<evidence type="ECO:0000313" key="1">
    <source>
        <dbReference type="EMBL" id="MFC3052670.1"/>
    </source>
</evidence>
<sequence>MSVFSAAGPLVMSRLGTVDVVNAATLEKLVLTQRVSSFLARHTDDEERVAIENVARMLAQDMSIQVRESLAFELRSCKSLPFDLAAKIATDVESVAGPFLASTEAFNDAELAGLIPQLEEHAHVTLARRSDIGIATCHAIVTVGNEKPVSFLVRNNKIVLHEQTCSTILNRFRGNETILQHMTKRVDLPLSIVEQLILLVSAEYQDILVKHYSVTETVAQQAIKAAHGDIMWQHLEHASPAQIHAYVIDLRKARRLSHDVMIEMTSRGCLPFLESVLALEAGLTLGAVRERLYGGNMVSFVGLMKEANVSKADAQRLRQMVLLHGGSSGWQAMKRPN</sequence>
<dbReference type="Pfam" id="PF10098">
    <property type="entry name" value="DUF2336"/>
    <property type="match status" value="1"/>
</dbReference>
<dbReference type="InterPro" id="IPR019285">
    <property type="entry name" value="DUF2336"/>
</dbReference>
<evidence type="ECO:0000313" key="2">
    <source>
        <dbReference type="Proteomes" id="UP001595444"/>
    </source>
</evidence>
<dbReference type="RefSeq" id="WP_194213677.1">
    <property type="nucleotide sequence ID" value="NZ_CP061205.1"/>
</dbReference>
<comment type="caution">
    <text evidence="1">The sequence shown here is derived from an EMBL/GenBank/DDBJ whole genome shotgun (WGS) entry which is preliminary data.</text>
</comment>